<dbReference type="InterPro" id="IPR001202">
    <property type="entry name" value="WW_dom"/>
</dbReference>
<feature type="domain" description="WW" evidence="2">
    <location>
        <begin position="58"/>
        <end position="91"/>
    </location>
</feature>
<organism evidence="3 4">
    <name type="scientific">Plectosphaerella cucumerina</name>
    <dbReference type="NCBI Taxonomy" id="40658"/>
    <lineage>
        <taxon>Eukaryota</taxon>
        <taxon>Fungi</taxon>
        <taxon>Dikarya</taxon>
        <taxon>Ascomycota</taxon>
        <taxon>Pezizomycotina</taxon>
        <taxon>Sordariomycetes</taxon>
        <taxon>Hypocreomycetidae</taxon>
        <taxon>Glomerellales</taxon>
        <taxon>Plectosphaerellaceae</taxon>
        <taxon>Plectosphaerella</taxon>
    </lineage>
</organism>
<dbReference type="OrthoDB" id="4850726at2759"/>
<gene>
    <name evidence="3" type="ORF">B0T11DRAFT_352714</name>
</gene>
<evidence type="ECO:0000259" key="2">
    <source>
        <dbReference type="PROSITE" id="PS50020"/>
    </source>
</evidence>
<protein>
    <submittedName>
        <fullName evidence="3">Heterokaryon incompatibility protein-domain-containing protein</fullName>
    </submittedName>
</protein>
<keyword evidence="4" id="KW-1185">Reference proteome</keyword>
<dbReference type="PROSITE" id="PS50020">
    <property type="entry name" value="WW_DOMAIN_2"/>
    <property type="match status" value="1"/>
</dbReference>
<sequence length="698" mass="77912">MSYCYEPLSNPKEQLRLMKLEPGRPEDPIAFWLQPVTVLPPDDASLTTQSKAVATSTDSLSSGWSSMETMSRRILYKREDTGETSWENPSPDPVSALSDQLRKPCRSTTSAVVEFEALSYTWGDSTITETAIVRDPANPTSDDRALDIRENLALALRHLRKPNQSRTLWVDAVCINQCDDVEKSHQVARMDRVYRLAHRVVVWLGPSSDGSDKAMAALRYLGEQVELSRNSVRARAPGAKEPEWYRSEVKLPWTEDVFEAIAALFKRPMVYCGTSETPWPALLRAIVCLVTKSWISAELRRTLDFVRPLTWHHEDLSVPFMLGISRTRKCFNLRDKVYGILGMAAPGFRAAMETNYKLSEEQVYKSAFLAYYRFDERLTLLQECDLRGRTRPGPSWVPDWTSVRTTHPLSAFVCASGISRAHAELESDDVLSVLGRRVATIASASSPAPEDAVKALRNIRTWEPADLLTAQYVEGGSLLDAFLTTLRVGYLAERWTTLRADTLEGWKLHYLKALHSKLGPVDAAEADEGEVYWATKIVKGRSFVRTTSGHIGLASAATEPGDIVCALLGCKASIMLRPRPDGMFRVVGECYVHGLDDSTGILGPLPGDWTVQIDKDEAGNAEHRYVSAKEGLTTLEDPRLGPLPSDWTRCHKIKKPGAPALAAAFRNLITGEEMNSDPRLLPEELSRRGIKLEKLRLR</sequence>
<dbReference type="Pfam" id="PF06985">
    <property type="entry name" value="HET"/>
    <property type="match status" value="1"/>
</dbReference>
<name>A0A8K0TG12_9PEZI</name>
<feature type="region of interest" description="Disordered" evidence="1">
    <location>
        <begin position="80"/>
        <end position="101"/>
    </location>
</feature>
<dbReference type="InterPro" id="IPR052895">
    <property type="entry name" value="HetReg/Transcr_Mod"/>
</dbReference>
<dbReference type="InterPro" id="IPR010730">
    <property type="entry name" value="HET"/>
</dbReference>
<dbReference type="PANTHER" id="PTHR24148:SF64">
    <property type="entry name" value="HETEROKARYON INCOMPATIBILITY DOMAIN-CONTAINING PROTEIN"/>
    <property type="match status" value="1"/>
</dbReference>
<reference evidence="3" key="1">
    <citation type="journal article" date="2021" name="Nat. Commun.">
        <title>Genetic determinants of endophytism in the Arabidopsis root mycobiome.</title>
        <authorList>
            <person name="Mesny F."/>
            <person name="Miyauchi S."/>
            <person name="Thiergart T."/>
            <person name="Pickel B."/>
            <person name="Atanasova L."/>
            <person name="Karlsson M."/>
            <person name="Huettel B."/>
            <person name="Barry K.W."/>
            <person name="Haridas S."/>
            <person name="Chen C."/>
            <person name="Bauer D."/>
            <person name="Andreopoulos W."/>
            <person name="Pangilinan J."/>
            <person name="LaButti K."/>
            <person name="Riley R."/>
            <person name="Lipzen A."/>
            <person name="Clum A."/>
            <person name="Drula E."/>
            <person name="Henrissat B."/>
            <person name="Kohler A."/>
            <person name="Grigoriev I.V."/>
            <person name="Martin F.M."/>
            <person name="Hacquard S."/>
        </authorList>
    </citation>
    <scope>NUCLEOTIDE SEQUENCE</scope>
    <source>
        <strain evidence="3">MPI-CAGE-AT-0016</strain>
    </source>
</reference>
<evidence type="ECO:0000256" key="1">
    <source>
        <dbReference type="SAM" id="MobiDB-lite"/>
    </source>
</evidence>
<dbReference type="PANTHER" id="PTHR24148">
    <property type="entry name" value="ANKYRIN REPEAT DOMAIN-CONTAINING PROTEIN 39 HOMOLOG-RELATED"/>
    <property type="match status" value="1"/>
</dbReference>
<evidence type="ECO:0000313" key="4">
    <source>
        <dbReference type="Proteomes" id="UP000813385"/>
    </source>
</evidence>
<dbReference type="EMBL" id="JAGPXD010000003">
    <property type="protein sequence ID" value="KAH7362752.1"/>
    <property type="molecule type" value="Genomic_DNA"/>
</dbReference>
<evidence type="ECO:0000313" key="3">
    <source>
        <dbReference type="EMBL" id="KAH7362752.1"/>
    </source>
</evidence>
<dbReference type="Pfam" id="PF26639">
    <property type="entry name" value="Het-6_barrel"/>
    <property type="match status" value="1"/>
</dbReference>
<dbReference type="AlphaFoldDB" id="A0A8K0TG12"/>
<comment type="caution">
    <text evidence="3">The sequence shown here is derived from an EMBL/GenBank/DDBJ whole genome shotgun (WGS) entry which is preliminary data.</text>
</comment>
<dbReference type="Proteomes" id="UP000813385">
    <property type="component" value="Unassembled WGS sequence"/>
</dbReference>
<accession>A0A8K0TG12</accession>
<proteinExistence type="predicted"/>